<evidence type="ECO:0000256" key="1">
    <source>
        <dbReference type="SAM" id="SignalP"/>
    </source>
</evidence>
<dbReference type="EMBL" id="JAXOVC010000005">
    <property type="protein sequence ID" value="KAK4501618.1"/>
    <property type="molecule type" value="Genomic_DNA"/>
</dbReference>
<keyword evidence="1" id="KW-0732">Signal</keyword>
<name>A0ABR0EK63_ZASCE</name>
<organism evidence="2 3">
    <name type="scientific">Zasmidium cellare</name>
    <name type="common">Wine cellar mold</name>
    <name type="synonym">Racodium cellare</name>
    <dbReference type="NCBI Taxonomy" id="395010"/>
    <lineage>
        <taxon>Eukaryota</taxon>
        <taxon>Fungi</taxon>
        <taxon>Dikarya</taxon>
        <taxon>Ascomycota</taxon>
        <taxon>Pezizomycotina</taxon>
        <taxon>Dothideomycetes</taxon>
        <taxon>Dothideomycetidae</taxon>
        <taxon>Mycosphaerellales</taxon>
        <taxon>Mycosphaerellaceae</taxon>
        <taxon>Zasmidium</taxon>
    </lineage>
</organism>
<keyword evidence="3" id="KW-1185">Reference proteome</keyword>
<evidence type="ECO:0000313" key="3">
    <source>
        <dbReference type="Proteomes" id="UP001305779"/>
    </source>
</evidence>
<proteinExistence type="predicted"/>
<gene>
    <name evidence="2" type="ORF">PRZ48_007427</name>
</gene>
<feature type="signal peptide" evidence="1">
    <location>
        <begin position="1"/>
        <end position="19"/>
    </location>
</feature>
<sequence>MKFLSTLIVAAIAPALAFAAEECNAERRIAIAQNITSGFNEPDFGKSLADVNAMPLTYDCPAIVYVNNAPGIEFGFDSTSTKDFANVVRQAFVNVKSKYTDYGNGTLLMDAIVTLGVLHYVQLPVYAHILVYIEYTNDCLISKLPAHVYVPTMIGGEPINPPIIPTIPGLETLPGFREILKQLGDVGILPGLLSP</sequence>
<evidence type="ECO:0000313" key="2">
    <source>
        <dbReference type="EMBL" id="KAK4501618.1"/>
    </source>
</evidence>
<feature type="chain" id="PRO_5046301287" description="Secreted protein" evidence="1">
    <location>
        <begin position="20"/>
        <end position="195"/>
    </location>
</feature>
<accession>A0ABR0EK63</accession>
<reference evidence="2 3" key="1">
    <citation type="journal article" date="2023" name="G3 (Bethesda)">
        <title>A chromosome-level genome assembly of Zasmidium syzygii isolated from banana leaves.</title>
        <authorList>
            <person name="van Westerhoven A.C."/>
            <person name="Mehrabi R."/>
            <person name="Talebi R."/>
            <person name="Steentjes M.B.F."/>
            <person name="Corcolon B."/>
            <person name="Chong P.A."/>
            <person name="Kema G.H.J."/>
            <person name="Seidl M.F."/>
        </authorList>
    </citation>
    <scope>NUCLEOTIDE SEQUENCE [LARGE SCALE GENOMIC DNA]</scope>
    <source>
        <strain evidence="2 3">P124</strain>
    </source>
</reference>
<protein>
    <recommendedName>
        <fullName evidence="4">Secreted protein</fullName>
    </recommendedName>
</protein>
<evidence type="ECO:0008006" key="4">
    <source>
        <dbReference type="Google" id="ProtNLM"/>
    </source>
</evidence>
<dbReference type="Proteomes" id="UP001305779">
    <property type="component" value="Unassembled WGS sequence"/>
</dbReference>
<comment type="caution">
    <text evidence="2">The sequence shown here is derived from an EMBL/GenBank/DDBJ whole genome shotgun (WGS) entry which is preliminary data.</text>
</comment>